<evidence type="ECO:0008006" key="3">
    <source>
        <dbReference type="Google" id="ProtNLM"/>
    </source>
</evidence>
<organism evidence="1 2">
    <name type="scientific">Franconibacter pulveris</name>
    <dbReference type="NCBI Taxonomy" id="435910"/>
    <lineage>
        <taxon>Bacteria</taxon>
        <taxon>Pseudomonadati</taxon>
        <taxon>Pseudomonadota</taxon>
        <taxon>Gammaproteobacteria</taxon>
        <taxon>Enterobacterales</taxon>
        <taxon>Enterobacteriaceae</taxon>
        <taxon>Franconibacter</taxon>
    </lineage>
</organism>
<dbReference type="EMBL" id="LFEJ01000014">
    <property type="protein sequence ID" value="KMV34597.1"/>
    <property type="molecule type" value="Genomic_DNA"/>
</dbReference>
<gene>
    <name evidence="1" type="ORF">ACH50_10620</name>
</gene>
<dbReference type="AlphaFoldDB" id="A0A0J8VNN2"/>
<name>A0A0J8VNN2_9ENTR</name>
<keyword evidence="2" id="KW-1185">Reference proteome</keyword>
<dbReference type="STRING" id="1121863.GCA_000621185_02319"/>
<evidence type="ECO:0000313" key="2">
    <source>
        <dbReference type="Proteomes" id="UP000037315"/>
    </source>
</evidence>
<comment type="caution">
    <text evidence="1">The sequence shown here is derived from an EMBL/GenBank/DDBJ whole genome shotgun (WGS) entry which is preliminary data.</text>
</comment>
<dbReference type="Proteomes" id="UP000037315">
    <property type="component" value="Unassembled WGS sequence"/>
</dbReference>
<protein>
    <recommendedName>
        <fullName evidence="3">NlpC/P60 domain-containing protein</fullName>
    </recommendedName>
</protein>
<dbReference type="RefSeq" id="WP_024558902.1">
    <property type="nucleotide sequence ID" value="NZ_LFEJ01000014.1"/>
</dbReference>
<dbReference type="OrthoDB" id="5522511at2"/>
<dbReference type="Gene3D" id="3.90.1720.10">
    <property type="entry name" value="endopeptidase domain like (from Nostoc punctiforme)"/>
    <property type="match status" value="1"/>
</dbReference>
<evidence type="ECO:0000313" key="1">
    <source>
        <dbReference type="EMBL" id="KMV34597.1"/>
    </source>
</evidence>
<proteinExistence type="predicted"/>
<dbReference type="PATRIC" id="fig|1656095.3.peg.1147"/>
<accession>A0A0J8VNN2</accession>
<sequence>MGWNKFAAAAYARHNARASSHGICATYVRMAIRAGGIELPITHFAKDYGPVLIHAGFRPLKPGETPQTGDIVVIQPRPGGNPAGHIALFDGSTWYSDFRQRDMWGGPGYRQAKPSHVIYRMP</sequence>
<reference evidence="1 2" key="1">
    <citation type="submission" date="2015-06" db="EMBL/GenBank/DDBJ databases">
        <title>Genome sequencing of Cronobacter sp. strain DJ34 isolated from petroleum contaminated sludge of Duliajan Oil Fields, Assam, India.</title>
        <authorList>
            <person name="Pal S."/>
            <person name="Banerjee T.D."/>
            <person name="Roy A."/>
            <person name="Sar P."/>
            <person name="Kazy S.K."/>
        </authorList>
    </citation>
    <scope>NUCLEOTIDE SEQUENCE [LARGE SCALE GENOMIC DNA]</scope>
    <source>
        <strain evidence="1 2">DJ34</strain>
    </source>
</reference>